<accession>A0A972FV21</accession>
<gene>
    <name evidence="3" type="ORF">G6047_08875</name>
</gene>
<sequence length="181" mass="19766">MKKVVLTIALMLMPILFFGQTAFDKFDGQDDVTTVVVTPKMFKMMGSAKSDESQEFLDLVKKLTSLKVFTTKSVAVSKEMKATADGYIKTSGLEELMRVTENGQNIKIMVKTGTSDTNVRELFMFIDGTAGKQDTVLLSLTGNFDLNDVSTLTEEMKFPGGDKLNKASKGSKGPKGPKGKK</sequence>
<evidence type="ECO:0000256" key="1">
    <source>
        <dbReference type="SAM" id="MobiDB-lite"/>
    </source>
</evidence>
<feature type="signal peptide" evidence="2">
    <location>
        <begin position="1"/>
        <end position="22"/>
    </location>
</feature>
<dbReference type="Pfam" id="PF14060">
    <property type="entry name" value="DUF4252"/>
    <property type="match status" value="1"/>
</dbReference>
<dbReference type="Proteomes" id="UP000712080">
    <property type="component" value="Unassembled WGS sequence"/>
</dbReference>
<evidence type="ECO:0000313" key="4">
    <source>
        <dbReference type="Proteomes" id="UP000712080"/>
    </source>
</evidence>
<dbReference type="EMBL" id="JAAMPU010000104">
    <property type="protein sequence ID" value="NMH28145.1"/>
    <property type="molecule type" value="Genomic_DNA"/>
</dbReference>
<dbReference type="RefSeq" id="WP_169527251.1">
    <property type="nucleotide sequence ID" value="NZ_JAAMPU010000104.1"/>
</dbReference>
<feature type="region of interest" description="Disordered" evidence="1">
    <location>
        <begin position="157"/>
        <end position="181"/>
    </location>
</feature>
<comment type="caution">
    <text evidence="3">The sequence shown here is derived from an EMBL/GenBank/DDBJ whole genome shotgun (WGS) entry which is preliminary data.</text>
</comment>
<feature type="chain" id="PRO_5037332699" evidence="2">
    <location>
        <begin position="23"/>
        <end position="181"/>
    </location>
</feature>
<evidence type="ECO:0000256" key="2">
    <source>
        <dbReference type="SAM" id="SignalP"/>
    </source>
</evidence>
<keyword evidence="2" id="KW-0732">Signal</keyword>
<keyword evidence="4" id="KW-1185">Reference proteome</keyword>
<proteinExistence type="predicted"/>
<protein>
    <submittedName>
        <fullName evidence="3">DUF4252 domain-containing protein</fullName>
    </submittedName>
</protein>
<organism evidence="3 4">
    <name type="scientific">Flavobacterium silvaticum</name>
    <dbReference type="NCBI Taxonomy" id="1852020"/>
    <lineage>
        <taxon>Bacteria</taxon>
        <taxon>Pseudomonadati</taxon>
        <taxon>Bacteroidota</taxon>
        <taxon>Flavobacteriia</taxon>
        <taxon>Flavobacteriales</taxon>
        <taxon>Flavobacteriaceae</taxon>
        <taxon>Flavobacterium</taxon>
    </lineage>
</organism>
<dbReference type="AlphaFoldDB" id="A0A972FV21"/>
<evidence type="ECO:0000313" key="3">
    <source>
        <dbReference type="EMBL" id="NMH28145.1"/>
    </source>
</evidence>
<reference evidence="3" key="1">
    <citation type="submission" date="2020-02" db="EMBL/GenBank/DDBJ databases">
        <title>Flavobacterium sp. genome.</title>
        <authorList>
            <person name="Jung H.S."/>
            <person name="Baek J.H."/>
            <person name="Jeon C.O."/>
        </authorList>
    </citation>
    <scope>NUCLEOTIDE SEQUENCE</scope>
    <source>
        <strain evidence="3">SE-s28</strain>
    </source>
</reference>
<name>A0A972FV21_9FLAO</name>
<dbReference type="InterPro" id="IPR025348">
    <property type="entry name" value="DUF4252"/>
</dbReference>